<evidence type="ECO:0000313" key="2">
    <source>
        <dbReference type="Proteomes" id="UP001497527"/>
    </source>
</evidence>
<reference evidence="1 2" key="1">
    <citation type="submission" date="2024-05" db="EMBL/GenBank/DDBJ databases">
        <authorList>
            <person name="Duchaud E."/>
        </authorList>
    </citation>
    <scope>NUCLEOTIDE SEQUENCE [LARGE SCALE GENOMIC DNA]</scope>
    <source>
        <strain evidence="1">Ena-SAMPLE-TAB-13-05-2024-13:56:06:370-140308</strain>
    </source>
</reference>
<accession>A0ABM9PG85</accession>
<dbReference type="RefSeq" id="WP_348721730.1">
    <property type="nucleotide sequence ID" value="NZ_CAXJIO010000018.1"/>
</dbReference>
<keyword evidence="2" id="KW-1185">Reference proteome</keyword>
<name>A0ABM9PG85_9FLAO</name>
<gene>
    <name evidence="1" type="ORF">T190423A01A_90062</name>
</gene>
<sequence>MNKERALDIVLEFKGQSLKSQLAKLKLDMIGKVKSDLIPKPELFDAALIVKKASAQINEVVHAVGIINSISEILDEGEKIVNLSLASGDEGDGFDLETDKRVAEFKFSRWQKEGSKNGMRKRQIFADFAKLTILNTNKKKEIYALSSESIIKYFNGKASWEKVLSKSGNIKIELKEYLDKINKAELKTLKDISSISTVEIIDLEKVLKNVRW</sequence>
<proteinExistence type="predicted"/>
<protein>
    <recommendedName>
        <fullName evidence="3">Restriction endonuclease</fullName>
    </recommendedName>
</protein>
<evidence type="ECO:0000313" key="1">
    <source>
        <dbReference type="EMBL" id="CAL2104637.1"/>
    </source>
</evidence>
<dbReference type="Proteomes" id="UP001497527">
    <property type="component" value="Unassembled WGS sequence"/>
</dbReference>
<evidence type="ECO:0008006" key="3">
    <source>
        <dbReference type="Google" id="ProtNLM"/>
    </source>
</evidence>
<comment type="caution">
    <text evidence="1">The sequence shown here is derived from an EMBL/GenBank/DDBJ whole genome shotgun (WGS) entry which is preliminary data.</text>
</comment>
<organism evidence="1 2">
    <name type="scientific">Tenacibaculum polynesiense</name>
    <dbReference type="NCBI Taxonomy" id="3137857"/>
    <lineage>
        <taxon>Bacteria</taxon>
        <taxon>Pseudomonadati</taxon>
        <taxon>Bacteroidota</taxon>
        <taxon>Flavobacteriia</taxon>
        <taxon>Flavobacteriales</taxon>
        <taxon>Flavobacteriaceae</taxon>
        <taxon>Tenacibaculum</taxon>
    </lineage>
</organism>
<dbReference type="EMBL" id="CAXJIO010000018">
    <property type="protein sequence ID" value="CAL2104637.1"/>
    <property type="molecule type" value="Genomic_DNA"/>
</dbReference>